<dbReference type="SUPFAM" id="SSF53474">
    <property type="entry name" value="alpha/beta-Hydrolases"/>
    <property type="match status" value="1"/>
</dbReference>
<sequence length="538" mass="59433">MQDMYNVELSRRGYVVLTLDMHGHGNSEAVSSDRLYEGAVGVDAAVQLAATLPYVDVEKIGVTGHSSGGTAANMAVAIDNEREIPLIACVLEQAGDWQDDTGGDHSGDYGSRSVGIIASEFDDFYFGTYDDEGNMLTTPKQFMETDGAKKFLNFNEEPDNGFETEAGKYYTKDYDGKKSVRVIYRPTCIHPAVAISSECAGYAIDFFEKTLGAPRPLAASNQVWQWKTAFNTLGLIGFFMFVIFFTLAMLDTEYFKVLKADGEVQPLTLTNGRGKAWFWGGIIASVVFSGACFLFCIEKVYSDTTEFFSQTGPLTIGAWSAGCGLFAILLMVLSYQIYGKKNGVYLRENGVIISKKEAWKTLLLGLLVVIVSILIVFCGTYFFKADFRLWIFAIKAFDADKVVIALKYLPMFLLFYMAHSVSMNCFNYNTIGGKKGNTILLCFANSLAPIVLTAAQYIYFYVTSRQLFGLSEGERIAPIWLISIIFILFGAALMSRIVYKKTRNPYIAGLINAMLITIISCSNTFTTLSAGSMICTTF</sequence>
<dbReference type="Gene3D" id="3.40.50.1820">
    <property type="entry name" value="alpha/beta hydrolase"/>
    <property type="match status" value="1"/>
</dbReference>
<gene>
    <name evidence="3" type="ORF">FYJ37_17140</name>
</gene>
<dbReference type="Pfam" id="PF00326">
    <property type="entry name" value="Peptidase_S9"/>
    <property type="match status" value="1"/>
</dbReference>
<feature type="domain" description="Peptidase S9 prolyl oligopeptidase catalytic" evidence="2">
    <location>
        <begin position="9"/>
        <end position="77"/>
    </location>
</feature>
<dbReference type="GO" id="GO:0006508">
    <property type="term" value="P:proteolysis"/>
    <property type="evidence" value="ECO:0007669"/>
    <property type="project" value="InterPro"/>
</dbReference>
<reference evidence="3 4" key="1">
    <citation type="submission" date="2019-08" db="EMBL/GenBank/DDBJ databases">
        <title>In-depth cultivation of the pig gut microbiome towards novel bacterial diversity and tailored functional studies.</title>
        <authorList>
            <person name="Wylensek D."/>
            <person name="Hitch T.C.A."/>
            <person name="Clavel T."/>
        </authorList>
    </citation>
    <scope>NUCLEOTIDE SEQUENCE [LARGE SCALE GENOMIC DNA]</scope>
    <source>
        <strain evidence="3 4">BL-389-WT-3D</strain>
    </source>
</reference>
<dbReference type="Proteomes" id="UP000462363">
    <property type="component" value="Unassembled WGS sequence"/>
</dbReference>
<feature type="transmembrane region" description="Helical" evidence="1">
    <location>
        <begin position="359"/>
        <end position="383"/>
    </location>
</feature>
<proteinExistence type="predicted"/>
<dbReference type="EMBL" id="VUMB01000066">
    <property type="protein sequence ID" value="MSS41977.1"/>
    <property type="molecule type" value="Genomic_DNA"/>
</dbReference>
<dbReference type="InterPro" id="IPR001375">
    <property type="entry name" value="Peptidase_S9_cat"/>
</dbReference>
<evidence type="ECO:0000259" key="2">
    <source>
        <dbReference type="Pfam" id="PF00326"/>
    </source>
</evidence>
<dbReference type="GO" id="GO:0008236">
    <property type="term" value="F:serine-type peptidase activity"/>
    <property type="evidence" value="ECO:0007669"/>
    <property type="project" value="InterPro"/>
</dbReference>
<protein>
    <submittedName>
        <fullName evidence="3">Prolyl oligopeptidase family serine peptidase</fullName>
    </submittedName>
</protein>
<keyword evidence="1" id="KW-0812">Transmembrane</keyword>
<evidence type="ECO:0000256" key="1">
    <source>
        <dbReference type="SAM" id="Phobius"/>
    </source>
</evidence>
<feature type="transmembrane region" description="Helical" evidence="1">
    <location>
        <begin position="317"/>
        <end position="338"/>
    </location>
</feature>
<feature type="transmembrane region" description="Helical" evidence="1">
    <location>
        <begin position="229"/>
        <end position="250"/>
    </location>
</feature>
<accession>A0A844FBL5</accession>
<comment type="caution">
    <text evidence="3">The sequence shown here is derived from an EMBL/GenBank/DDBJ whole genome shotgun (WGS) entry which is preliminary data.</text>
</comment>
<feature type="transmembrane region" description="Helical" evidence="1">
    <location>
        <begin position="438"/>
        <end position="459"/>
    </location>
</feature>
<dbReference type="AlphaFoldDB" id="A0A844FBL5"/>
<feature type="transmembrane region" description="Helical" evidence="1">
    <location>
        <begin position="506"/>
        <end position="525"/>
    </location>
</feature>
<dbReference type="InterPro" id="IPR029058">
    <property type="entry name" value="AB_hydrolase_fold"/>
</dbReference>
<keyword evidence="1" id="KW-1133">Transmembrane helix</keyword>
<feature type="transmembrane region" description="Helical" evidence="1">
    <location>
        <begin position="276"/>
        <end position="297"/>
    </location>
</feature>
<organism evidence="3 4">
    <name type="scientific">Clostridium scindens (strain JCM 10418 / VPI 12708)</name>
    <dbReference type="NCBI Taxonomy" id="29347"/>
    <lineage>
        <taxon>Bacteria</taxon>
        <taxon>Bacillati</taxon>
        <taxon>Bacillota</taxon>
        <taxon>Clostridia</taxon>
        <taxon>Lachnospirales</taxon>
        <taxon>Lachnospiraceae</taxon>
    </lineage>
</organism>
<feature type="transmembrane region" description="Helical" evidence="1">
    <location>
        <begin position="403"/>
        <end position="426"/>
    </location>
</feature>
<evidence type="ECO:0000313" key="3">
    <source>
        <dbReference type="EMBL" id="MSS41977.1"/>
    </source>
</evidence>
<keyword evidence="1" id="KW-0472">Membrane</keyword>
<evidence type="ECO:0000313" key="4">
    <source>
        <dbReference type="Proteomes" id="UP000462363"/>
    </source>
</evidence>
<feature type="transmembrane region" description="Helical" evidence="1">
    <location>
        <begin position="479"/>
        <end position="499"/>
    </location>
</feature>
<name>A0A844FBL5_CLOSV</name>